<sequence length="425" mass="46104">MAASVESLMQAAAAQVNAGDLGSAWNLYLAAIQAEPGNAQAWLGLGMTALLQRNWELLVQVADRRQQLGGDGFAYFHDVLTVISGYGFYELLEAMATHLPDTSTYAPSSLYYAVCARLLAGDEDAAFALLARLKPLLAERRDHLPIGPGDRFNIAYRQASLVEDGDYPDRLDDNRLSALAAALPAVETYGQWNQEAGGDFVLLAACDGQYLNRFGADYLKSLMPLGQGAMLHLHVIEPVAEGLAPVAALAAAAAMPVTITCEPASAWRGGAYFASARFLAAPWVVERHCGRPVMITDIDVRFLRPPAELAEAAGPYAFASFVHDGVGPASRLPAVWTWFAGDHGQAMLRVLSHSILSKLDIPWPHNWMLDQAALMTARRWLRRHHPQAALAEMNSLLGQSFTPWLECRGDEDDKAALIRQAGQGE</sequence>
<dbReference type="InterPro" id="IPR011990">
    <property type="entry name" value="TPR-like_helical_dom_sf"/>
</dbReference>
<dbReference type="KEGG" id="mgy:MGMSRv2__0395"/>
<protein>
    <submittedName>
        <fullName evidence="1">Uncharacterized protein</fullName>
    </submittedName>
</protein>
<accession>V6EWF4</accession>
<dbReference type="AlphaFoldDB" id="V6EWF4"/>
<keyword evidence="2" id="KW-1185">Reference proteome</keyword>
<dbReference type="HOGENOM" id="CLU_645286_0_0_5"/>
<gene>
    <name evidence="1" type="ordered locus">MGMSRv2__0395</name>
</gene>
<name>V6EWF4_MAGGM</name>
<evidence type="ECO:0000313" key="2">
    <source>
        <dbReference type="Proteomes" id="UP000018922"/>
    </source>
</evidence>
<dbReference type="STRING" id="1430440.MGMSRv2__0395"/>
<dbReference type="Proteomes" id="UP000018922">
    <property type="component" value="Chromosome I"/>
</dbReference>
<organism evidence="1 2">
    <name type="scientific">Magnetospirillum gryphiswaldense (strain DSM 6361 / JCM 21280 / NBRC 15271 / MSR-1)</name>
    <dbReference type="NCBI Taxonomy" id="431944"/>
    <lineage>
        <taxon>Bacteria</taxon>
        <taxon>Pseudomonadati</taxon>
        <taxon>Pseudomonadota</taxon>
        <taxon>Alphaproteobacteria</taxon>
        <taxon>Rhodospirillales</taxon>
        <taxon>Rhodospirillaceae</taxon>
        <taxon>Magnetospirillum</taxon>
    </lineage>
</organism>
<evidence type="ECO:0000313" key="1">
    <source>
        <dbReference type="EMBL" id="CDK97610.1"/>
    </source>
</evidence>
<dbReference type="Gene3D" id="1.25.40.10">
    <property type="entry name" value="Tetratricopeptide repeat domain"/>
    <property type="match status" value="1"/>
</dbReference>
<proteinExistence type="predicted"/>
<dbReference type="EMBL" id="HG794546">
    <property type="protein sequence ID" value="CDK97610.1"/>
    <property type="molecule type" value="Genomic_DNA"/>
</dbReference>
<dbReference type="eggNOG" id="COG0457">
    <property type="taxonomic scope" value="Bacteria"/>
</dbReference>
<dbReference type="SUPFAM" id="SSF48452">
    <property type="entry name" value="TPR-like"/>
    <property type="match status" value="1"/>
</dbReference>
<reference evidence="1 2" key="1">
    <citation type="journal article" date="2014" name="Genome Announc.">
        <title>Complete genome sequence of Magnetospirillum gryphiswaldense MSR-1.</title>
        <authorList>
            <person name="Wang X."/>
            <person name="Wang Q."/>
            <person name="Zhang W."/>
            <person name="Wang Y."/>
            <person name="Li L."/>
            <person name="Wen T."/>
            <person name="Zhang T."/>
            <person name="Zhang Y."/>
            <person name="Xu J."/>
            <person name="Hu J."/>
            <person name="Li S."/>
            <person name="Liu L."/>
            <person name="Liu J."/>
            <person name="Jiang W."/>
            <person name="Tian J."/>
            <person name="Li Y."/>
            <person name="Schuler D."/>
            <person name="Wang L."/>
            <person name="Li J."/>
        </authorList>
    </citation>
    <scope>NUCLEOTIDE SEQUENCE [LARGE SCALE GENOMIC DNA]</scope>
    <source>
        <strain evidence="2">DSM 6361 / JCM 21280 / NBRC 15271 / MSR-1</strain>
    </source>
</reference>